<evidence type="ECO:0000256" key="4">
    <source>
        <dbReference type="ARBA" id="ARBA00023002"/>
    </source>
</evidence>
<feature type="compositionally biased region" description="Basic and acidic residues" evidence="7">
    <location>
        <begin position="447"/>
        <end position="463"/>
    </location>
</feature>
<dbReference type="GO" id="GO:0043818">
    <property type="term" value="F:precorrin-3B synthase activity"/>
    <property type="evidence" value="ECO:0007669"/>
    <property type="project" value="UniProtKB-EC"/>
</dbReference>
<evidence type="ECO:0000256" key="7">
    <source>
        <dbReference type="SAM" id="MobiDB-lite"/>
    </source>
</evidence>
<dbReference type="Gene3D" id="3.90.480.10">
    <property type="entry name" value="Sulfite Reductase Hemoprotein,Domain 2"/>
    <property type="match status" value="1"/>
</dbReference>
<evidence type="ECO:0000256" key="6">
    <source>
        <dbReference type="ARBA" id="ARBA00023014"/>
    </source>
</evidence>
<protein>
    <submittedName>
        <fullName evidence="9">Precorrin-3B synthase</fullName>
        <ecNumber evidence="9">1.14.13.83</ecNumber>
    </submittedName>
</protein>
<keyword evidence="2" id="KW-0349">Heme</keyword>
<keyword evidence="3" id="KW-0479">Metal-binding</keyword>
<keyword evidence="4 9" id="KW-0560">Oxidoreductase</keyword>
<sequence>MTAARPIPPERRGACPALSRPMETGDGLLVRLVPAEGALAPEQVKGLAGAARAFGNGLLEVSARGSLQLRGLSAETIDGLRAAVNALAIAPRESVPLDVSPLAGLDPSETADARPLARRIAAGIAARGLAARLGPKVSVVLDSGGAIPLDALSADVRLVAVPGTAHWALALAGDAATARPFAVLPEAEAAEAVLDLLGRVADLGTGARMADVLAGDASLSPTAGGEATPGQERMAPGRAVRPIGRLPLSDGTVAQGIGLPFGQIEAEPLAALADAARRLGARDLRPAPGRALLAVGLSPEGADAFAAEAATLGFITAPDDPRLSVAACPGAPACRSGLVPARAAAGEVAAALAPILDGSITVHLSACAKGCAHPAKAALTLVGMDEGIALVREGTAGAAMRADFPLAALLPRLEALVRAAAEGRRAGEDSRAVMARISPAAAGTENRMPEETMAERKTSGPLA</sequence>
<dbReference type="Proteomes" id="UP000269692">
    <property type="component" value="Unassembled WGS sequence"/>
</dbReference>
<dbReference type="EC" id="1.14.13.83" evidence="9"/>
<dbReference type="NCBIfam" id="TIGR02435">
    <property type="entry name" value="CobG"/>
    <property type="match status" value="1"/>
</dbReference>
<dbReference type="Gene3D" id="3.30.413.10">
    <property type="entry name" value="Sulfite Reductase Hemoprotein, domain 1"/>
    <property type="match status" value="2"/>
</dbReference>
<dbReference type="PANTHER" id="PTHR32439">
    <property type="entry name" value="FERREDOXIN--NITRITE REDUCTASE, CHLOROPLASTIC"/>
    <property type="match status" value="1"/>
</dbReference>
<dbReference type="InterPro" id="IPR005117">
    <property type="entry name" value="NiRdtase/SiRdtase_haem-b_fer"/>
</dbReference>
<dbReference type="GO" id="GO:0051539">
    <property type="term" value="F:4 iron, 4 sulfur cluster binding"/>
    <property type="evidence" value="ECO:0007669"/>
    <property type="project" value="UniProtKB-KW"/>
</dbReference>
<keyword evidence="5" id="KW-0408">Iron</keyword>
<organism evidence="9 10">
    <name type="scientific">Xanthobacter tagetidis</name>
    <dbReference type="NCBI Taxonomy" id="60216"/>
    <lineage>
        <taxon>Bacteria</taxon>
        <taxon>Pseudomonadati</taxon>
        <taxon>Pseudomonadota</taxon>
        <taxon>Alphaproteobacteria</taxon>
        <taxon>Hyphomicrobiales</taxon>
        <taxon>Xanthobacteraceae</taxon>
        <taxon>Xanthobacter</taxon>
    </lineage>
</organism>
<dbReference type="EMBL" id="RCTF01000001">
    <property type="protein sequence ID" value="RLP81508.1"/>
    <property type="molecule type" value="Genomic_DNA"/>
</dbReference>
<feature type="domain" description="Nitrite/Sulfite reductase ferredoxin-like" evidence="8">
    <location>
        <begin position="20"/>
        <end position="86"/>
    </location>
</feature>
<evidence type="ECO:0000313" key="9">
    <source>
        <dbReference type="EMBL" id="RLP81508.1"/>
    </source>
</evidence>
<keyword evidence="1" id="KW-0004">4Fe-4S</keyword>
<evidence type="ECO:0000256" key="5">
    <source>
        <dbReference type="ARBA" id="ARBA00023004"/>
    </source>
</evidence>
<dbReference type="RefSeq" id="WP_121621323.1">
    <property type="nucleotide sequence ID" value="NZ_JACIIW010000004.1"/>
</dbReference>
<dbReference type="InterPro" id="IPR036136">
    <property type="entry name" value="Nit/Sulf_reduc_fer-like_dom_sf"/>
</dbReference>
<name>A0A3L7APU6_9HYPH</name>
<reference evidence="9 10" key="1">
    <citation type="submission" date="2018-10" db="EMBL/GenBank/DDBJ databases">
        <title>Xanthobacter tagetidis genome sequencing and assembly.</title>
        <authorList>
            <person name="Maclea K.S."/>
            <person name="Goen A.E."/>
            <person name="Fatima S.A."/>
        </authorList>
    </citation>
    <scope>NUCLEOTIDE SEQUENCE [LARGE SCALE GENOMIC DNA]</scope>
    <source>
        <strain evidence="9 10">ATCC 700314</strain>
    </source>
</reference>
<dbReference type="PANTHER" id="PTHR32439:SF9">
    <property type="entry name" value="BLR3264 PROTEIN"/>
    <property type="match status" value="1"/>
</dbReference>
<dbReference type="OrthoDB" id="7459360at2"/>
<dbReference type="AlphaFoldDB" id="A0A3L7APU6"/>
<gene>
    <name evidence="9" type="primary">cobG</name>
    <name evidence="9" type="ORF">D9R14_00400</name>
</gene>
<keyword evidence="6" id="KW-0411">Iron-sulfur</keyword>
<dbReference type="GO" id="GO:0046872">
    <property type="term" value="F:metal ion binding"/>
    <property type="evidence" value="ECO:0007669"/>
    <property type="project" value="UniProtKB-KW"/>
</dbReference>
<dbReference type="SUPFAM" id="SSF55124">
    <property type="entry name" value="Nitrite/Sulfite reductase N-terminal domain-like"/>
    <property type="match status" value="2"/>
</dbReference>
<dbReference type="SUPFAM" id="SSF56014">
    <property type="entry name" value="Nitrite and sulphite reductase 4Fe-4S domain-like"/>
    <property type="match status" value="2"/>
</dbReference>
<keyword evidence="10" id="KW-1185">Reference proteome</keyword>
<feature type="region of interest" description="Disordered" evidence="7">
    <location>
        <begin position="438"/>
        <end position="463"/>
    </location>
</feature>
<accession>A0A3L7APU6</accession>
<evidence type="ECO:0000256" key="2">
    <source>
        <dbReference type="ARBA" id="ARBA00022617"/>
    </source>
</evidence>
<dbReference type="InterPro" id="IPR045854">
    <property type="entry name" value="NO2/SO3_Rdtase_4Fe4S_sf"/>
</dbReference>
<comment type="caution">
    <text evidence="9">The sequence shown here is derived from an EMBL/GenBank/DDBJ whole genome shotgun (WGS) entry which is preliminary data.</text>
</comment>
<feature type="region of interest" description="Disordered" evidence="7">
    <location>
        <begin position="1"/>
        <end position="20"/>
    </location>
</feature>
<dbReference type="Pfam" id="PF03460">
    <property type="entry name" value="NIR_SIR_ferr"/>
    <property type="match status" value="1"/>
</dbReference>
<evidence type="ECO:0000259" key="8">
    <source>
        <dbReference type="Pfam" id="PF03460"/>
    </source>
</evidence>
<evidence type="ECO:0000313" key="10">
    <source>
        <dbReference type="Proteomes" id="UP000269692"/>
    </source>
</evidence>
<evidence type="ECO:0000256" key="3">
    <source>
        <dbReference type="ARBA" id="ARBA00022723"/>
    </source>
</evidence>
<dbReference type="InterPro" id="IPR051329">
    <property type="entry name" value="NIR_SIR_4Fe-4S"/>
</dbReference>
<dbReference type="InterPro" id="IPR012798">
    <property type="entry name" value="Cbl_synth_CobG-like"/>
</dbReference>
<proteinExistence type="predicted"/>
<evidence type="ECO:0000256" key="1">
    <source>
        <dbReference type="ARBA" id="ARBA00022485"/>
    </source>
</evidence>